<protein>
    <submittedName>
        <fullName evidence="10">S8 family serine peptidase</fullName>
    </submittedName>
</protein>
<dbReference type="InterPro" id="IPR023827">
    <property type="entry name" value="Peptidase_S8_Asp-AS"/>
</dbReference>
<dbReference type="InterPro" id="IPR034202">
    <property type="entry name" value="Subtilisin_Carlsberg-like"/>
</dbReference>
<evidence type="ECO:0000256" key="6">
    <source>
        <dbReference type="PROSITE-ProRule" id="PRU01240"/>
    </source>
</evidence>
<dbReference type="PROSITE" id="PS50853">
    <property type="entry name" value="FN3"/>
    <property type="match status" value="2"/>
</dbReference>
<keyword evidence="4 6" id="KW-0378">Hydrolase</keyword>
<comment type="caution">
    <text evidence="10">The sequence shown here is derived from an EMBL/GenBank/DDBJ whole genome shotgun (WGS) entry which is preliminary data.</text>
</comment>
<dbReference type="AlphaFoldDB" id="A0A7X3CPT4"/>
<dbReference type="CDD" id="cd00063">
    <property type="entry name" value="FN3"/>
    <property type="match status" value="3"/>
</dbReference>
<dbReference type="SMART" id="SM00060">
    <property type="entry name" value="FN3"/>
    <property type="match status" value="3"/>
</dbReference>
<dbReference type="PROSITE" id="PS00137">
    <property type="entry name" value="SUBTILASE_HIS"/>
    <property type="match status" value="1"/>
</dbReference>
<dbReference type="PROSITE" id="PS51892">
    <property type="entry name" value="SUBTILASE"/>
    <property type="match status" value="1"/>
</dbReference>
<reference evidence="10 11" key="1">
    <citation type="submission" date="2019-11" db="EMBL/GenBank/DDBJ databases">
        <title>Draft genome sequences of five Paenibacillus species of dairy origin.</title>
        <authorList>
            <person name="Olajide A.M."/>
            <person name="Chen S."/>
            <person name="Lapointe G."/>
        </authorList>
    </citation>
    <scope>NUCLEOTIDE SEQUENCE [LARGE SCALE GENOMIC DNA]</scope>
    <source>
        <strain evidence="10 11">12CR55</strain>
    </source>
</reference>
<dbReference type="InterPro" id="IPR000209">
    <property type="entry name" value="Peptidase_S8/S53_dom"/>
</dbReference>
<dbReference type="InterPro" id="IPR023828">
    <property type="entry name" value="Peptidase_S8_Ser-AS"/>
</dbReference>
<proteinExistence type="inferred from homology"/>
<dbReference type="SUPFAM" id="SSF49265">
    <property type="entry name" value="Fibronectin type III"/>
    <property type="match status" value="2"/>
</dbReference>
<keyword evidence="3" id="KW-0479">Metal-binding</keyword>
<dbReference type="SUPFAM" id="SSF54897">
    <property type="entry name" value="Protease propeptides/inhibitors"/>
    <property type="match status" value="1"/>
</dbReference>
<dbReference type="Gene3D" id="3.30.70.80">
    <property type="entry name" value="Peptidase S8 propeptide/proteinase inhibitor I9"/>
    <property type="match status" value="1"/>
</dbReference>
<feature type="domain" description="Fibronectin type-III" evidence="9">
    <location>
        <begin position="499"/>
        <end position="585"/>
    </location>
</feature>
<dbReference type="Proteomes" id="UP000447876">
    <property type="component" value="Unassembled WGS sequence"/>
</dbReference>
<dbReference type="InterPro" id="IPR036852">
    <property type="entry name" value="Peptidase_S8/S53_dom_sf"/>
</dbReference>
<dbReference type="GO" id="GO:0004252">
    <property type="term" value="F:serine-type endopeptidase activity"/>
    <property type="evidence" value="ECO:0007669"/>
    <property type="project" value="UniProtKB-UniRule"/>
</dbReference>
<sequence>MSRLTNKIIASVLAILLLLHLGTLGLGAANANGSLSGMQQEVIVVYKNEDGKDTVYNESIDILHDFDTIPAVAATVSNHNLPALAADPNIALIERNITFRITGGEFKAASIPSEQNGWGFQAVKPTLMWNSGYTGTGVKVAVIDSGIYPHPELAIAGGISTVDYTSSYTDDNGHGTHVAGIIAAKSNGSGTVGIAPGVQLYAVKTMDQNGEGTLQDVLEGIEWSIQNHMDIINLSLGTDTHSELLKDMVDLANAQGIAVVGSAGNSQTTEDANGNIVPVPLSTYTINYPAKYDSVIAVAAVDANNARGAFSSVGDEVEIAAPGVDILSTYVSGGAPAYALSSGTSQAAPHVSGMIALLKQKDPGMTNVQLREEIKKYAMDLGAAGRDIEYGYGMVTFDRSLDQTPPANVTNLQVLGKTDSEISIAWNNPVNSDFATNNIYANGVYAGSAAGQTFTLTQLQPTTSYSITVKSADWSGNESSGETVTVITDNIPQIPDTAAPAEVSDLMVTATSSTYVKLGWTNPAEPDFAKVHLYLNGTKVYETAGTSYKFEGLTPNTSYRFGVRTADLAGNISSGLSLTASTLAAGATDPAGPGHEPPAADTTAPAEVTQLALVKATNSSLQVSWSNPADPDFAEVKLYINNNYITDTAASSYQFNGLLADTAYKIVVKTVDTHGNVSDGASLTARTQPAPAVNHPAPSTPPASGGPSAPGGGIIQVPVNVTPAPAGNTAQVGEQDKADAAAENQLQEAKASLDKAKQTLAISDFVQAKMAVQRLTDQEKHEEFRQELNRLKEELSIQDLPSKLGVRSTIPIGISLQVAMKSANYKYIDPSSLKPGENIFVLNSKGEAVHDTVEIKILFNRIHVTPKKGKFAAKETYTIVMDTTVKGKPDPSSSDSFELKNPLILEFTTR</sequence>
<dbReference type="EMBL" id="WNZW01000011">
    <property type="protein sequence ID" value="MUG47249.1"/>
    <property type="molecule type" value="Genomic_DNA"/>
</dbReference>
<feature type="domain" description="Fibronectin type-III" evidence="9">
    <location>
        <begin position="604"/>
        <end position="690"/>
    </location>
</feature>
<gene>
    <name evidence="10" type="ORF">GNP95_20065</name>
</gene>
<dbReference type="PROSITE" id="PS00138">
    <property type="entry name" value="SUBTILASE_SER"/>
    <property type="match status" value="1"/>
</dbReference>
<dbReference type="OrthoDB" id="9798386at2"/>
<evidence type="ECO:0000256" key="8">
    <source>
        <dbReference type="SAM" id="MobiDB-lite"/>
    </source>
</evidence>
<dbReference type="Pfam" id="PF00041">
    <property type="entry name" value="fn3"/>
    <property type="match status" value="1"/>
</dbReference>
<feature type="region of interest" description="Disordered" evidence="8">
    <location>
        <begin position="679"/>
        <end position="744"/>
    </location>
</feature>
<dbReference type="PROSITE" id="PS00136">
    <property type="entry name" value="SUBTILASE_ASP"/>
    <property type="match status" value="1"/>
</dbReference>
<organism evidence="10 11">
    <name type="scientific">Paenibacillus woosongensis</name>
    <dbReference type="NCBI Taxonomy" id="307580"/>
    <lineage>
        <taxon>Bacteria</taxon>
        <taxon>Bacillati</taxon>
        <taxon>Bacillota</taxon>
        <taxon>Bacilli</taxon>
        <taxon>Bacillales</taxon>
        <taxon>Paenibacillaceae</taxon>
        <taxon>Paenibacillus</taxon>
    </lineage>
</organism>
<evidence type="ECO:0000313" key="11">
    <source>
        <dbReference type="Proteomes" id="UP000447876"/>
    </source>
</evidence>
<dbReference type="PANTHER" id="PTHR43806">
    <property type="entry name" value="PEPTIDASE S8"/>
    <property type="match status" value="1"/>
</dbReference>
<name>A0A7X3CPT4_9BACL</name>
<dbReference type="InterPro" id="IPR013783">
    <property type="entry name" value="Ig-like_fold"/>
</dbReference>
<dbReference type="PANTHER" id="PTHR43806:SF11">
    <property type="entry name" value="CEREVISIN-RELATED"/>
    <property type="match status" value="1"/>
</dbReference>
<dbReference type="SUPFAM" id="SSF52743">
    <property type="entry name" value="Subtilisin-like"/>
    <property type="match status" value="1"/>
</dbReference>
<dbReference type="InterPro" id="IPR015500">
    <property type="entry name" value="Peptidase_S8_subtilisin-rel"/>
</dbReference>
<dbReference type="Pfam" id="PF00082">
    <property type="entry name" value="Peptidase_S8"/>
    <property type="match status" value="1"/>
</dbReference>
<evidence type="ECO:0000256" key="5">
    <source>
        <dbReference type="ARBA" id="ARBA00022825"/>
    </source>
</evidence>
<dbReference type="InterPro" id="IPR022398">
    <property type="entry name" value="Peptidase_S8_His-AS"/>
</dbReference>
<comment type="similarity">
    <text evidence="1 6 7">Belongs to the peptidase S8 family.</text>
</comment>
<evidence type="ECO:0000256" key="3">
    <source>
        <dbReference type="ARBA" id="ARBA00022723"/>
    </source>
</evidence>
<keyword evidence="2 6" id="KW-0645">Protease</keyword>
<feature type="active site" description="Charge relay system" evidence="6">
    <location>
        <position position="174"/>
    </location>
</feature>
<accession>A0A7X3CPT4</accession>
<dbReference type="Gene3D" id="2.60.40.10">
    <property type="entry name" value="Immunoglobulins"/>
    <property type="match status" value="3"/>
</dbReference>
<dbReference type="CDD" id="cd07477">
    <property type="entry name" value="Peptidases_S8_Subtilisin_subset"/>
    <property type="match status" value="1"/>
</dbReference>
<dbReference type="Gene3D" id="3.40.50.200">
    <property type="entry name" value="Peptidase S8/S53 domain"/>
    <property type="match status" value="1"/>
</dbReference>
<dbReference type="GO" id="GO:0046872">
    <property type="term" value="F:metal ion binding"/>
    <property type="evidence" value="ECO:0007669"/>
    <property type="project" value="UniProtKB-KW"/>
</dbReference>
<dbReference type="InterPro" id="IPR037045">
    <property type="entry name" value="S8pro/Inhibitor_I9_sf"/>
</dbReference>
<dbReference type="InterPro" id="IPR036116">
    <property type="entry name" value="FN3_sf"/>
</dbReference>
<keyword evidence="5 6" id="KW-0720">Serine protease</keyword>
<evidence type="ECO:0000259" key="9">
    <source>
        <dbReference type="PROSITE" id="PS50853"/>
    </source>
</evidence>
<dbReference type="RefSeq" id="WP_155612629.1">
    <property type="nucleotide sequence ID" value="NZ_WNZW01000011.1"/>
</dbReference>
<dbReference type="InterPro" id="IPR050131">
    <property type="entry name" value="Peptidase_S8_subtilisin-like"/>
</dbReference>
<feature type="active site" description="Charge relay system" evidence="6">
    <location>
        <position position="144"/>
    </location>
</feature>
<evidence type="ECO:0000256" key="4">
    <source>
        <dbReference type="ARBA" id="ARBA00022801"/>
    </source>
</evidence>
<evidence type="ECO:0000256" key="2">
    <source>
        <dbReference type="ARBA" id="ARBA00022670"/>
    </source>
</evidence>
<evidence type="ECO:0000256" key="7">
    <source>
        <dbReference type="RuleBase" id="RU003355"/>
    </source>
</evidence>
<dbReference type="InterPro" id="IPR003961">
    <property type="entry name" value="FN3_dom"/>
</dbReference>
<evidence type="ECO:0000313" key="10">
    <source>
        <dbReference type="EMBL" id="MUG47249.1"/>
    </source>
</evidence>
<dbReference type="GO" id="GO:0006508">
    <property type="term" value="P:proteolysis"/>
    <property type="evidence" value="ECO:0007669"/>
    <property type="project" value="UniProtKB-KW"/>
</dbReference>
<feature type="active site" description="Charge relay system" evidence="6">
    <location>
        <position position="345"/>
    </location>
</feature>
<evidence type="ECO:0000256" key="1">
    <source>
        <dbReference type="ARBA" id="ARBA00011073"/>
    </source>
</evidence>
<dbReference type="PRINTS" id="PR00723">
    <property type="entry name" value="SUBTILISIN"/>
</dbReference>